<name>A0A2P8A0C9_9PEZI</name>
<dbReference type="SFLD" id="SFLDG01129">
    <property type="entry name" value="C1.5:_HAD__Beta-PGM__Phosphata"/>
    <property type="match status" value="1"/>
</dbReference>
<dbReference type="SFLD" id="SFLDS00003">
    <property type="entry name" value="Haloacid_Dehalogenase"/>
    <property type="match status" value="1"/>
</dbReference>
<dbReference type="InterPro" id="IPR036412">
    <property type="entry name" value="HAD-like_sf"/>
</dbReference>
<dbReference type="InterPro" id="IPR006328">
    <property type="entry name" value="2-HAD"/>
</dbReference>
<dbReference type="InterPro" id="IPR023214">
    <property type="entry name" value="HAD_sf"/>
</dbReference>
<evidence type="ECO:0000256" key="2">
    <source>
        <dbReference type="ARBA" id="ARBA00022801"/>
    </source>
</evidence>
<comment type="caution">
    <text evidence="3">The sequence shown here is derived from an EMBL/GenBank/DDBJ whole genome shotgun (WGS) entry which is preliminary data.</text>
</comment>
<keyword evidence="2" id="KW-0378">Hydrolase</keyword>
<gene>
    <name evidence="3" type="ORF">B9Z65_7737</name>
</gene>
<comment type="similarity">
    <text evidence="1">Belongs to the HAD-like hydrolase superfamily. S-2-haloalkanoic acid dehalogenase family.</text>
</comment>
<organism evidence="3 4">
    <name type="scientific">Elsinoe australis</name>
    <dbReference type="NCBI Taxonomy" id="40998"/>
    <lineage>
        <taxon>Eukaryota</taxon>
        <taxon>Fungi</taxon>
        <taxon>Dikarya</taxon>
        <taxon>Ascomycota</taxon>
        <taxon>Pezizomycotina</taxon>
        <taxon>Dothideomycetes</taxon>
        <taxon>Dothideomycetidae</taxon>
        <taxon>Myriangiales</taxon>
        <taxon>Elsinoaceae</taxon>
        <taxon>Elsinoe</taxon>
    </lineage>
</organism>
<dbReference type="STRING" id="40998.A0A2P8A0C9"/>
<protein>
    <submittedName>
        <fullName evidence="3">Uncharacterized protein</fullName>
    </submittedName>
</protein>
<dbReference type="AlphaFoldDB" id="A0A2P8A0C9"/>
<dbReference type="InterPro" id="IPR006439">
    <property type="entry name" value="HAD-SF_hydro_IA"/>
</dbReference>
<dbReference type="Gene3D" id="1.10.150.240">
    <property type="entry name" value="Putative phosphatase, domain 2"/>
    <property type="match status" value="1"/>
</dbReference>
<dbReference type="PRINTS" id="PR00413">
    <property type="entry name" value="HADHALOGNASE"/>
</dbReference>
<accession>A0A2P8A0C9</accession>
<dbReference type="NCBIfam" id="TIGR01493">
    <property type="entry name" value="HAD-SF-IA-v2"/>
    <property type="match status" value="1"/>
</dbReference>
<dbReference type="Gene3D" id="3.40.50.1000">
    <property type="entry name" value="HAD superfamily/HAD-like"/>
    <property type="match status" value="1"/>
</dbReference>
<dbReference type="EMBL" id="NHZQ01000087">
    <property type="protein sequence ID" value="PSK53931.1"/>
    <property type="molecule type" value="Genomic_DNA"/>
</dbReference>
<reference evidence="3 4" key="1">
    <citation type="submission" date="2017-05" db="EMBL/GenBank/DDBJ databases">
        <title>Draft genome sequence of Elsinoe australis.</title>
        <authorList>
            <person name="Cheng Q."/>
        </authorList>
    </citation>
    <scope>NUCLEOTIDE SEQUENCE [LARGE SCALE GENOMIC DNA]</scope>
    <source>
        <strain evidence="3 4">NL1</strain>
    </source>
</reference>
<dbReference type="InterPro" id="IPR051540">
    <property type="entry name" value="S-2-haloacid_dehalogenase"/>
</dbReference>
<dbReference type="InterPro" id="IPR023198">
    <property type="entry name" value="PGP-like_dom2"/>
</dbReference>
<dbReference type="Proteomes" id="UP000243723">
    <property type="component" value="Unassembled WGS sequence"/>
</dbReference>
<dbReference type="OrthoDB" id="3256520at2759"/>
<evidence type="ECO:0000313" key="3">
    <source>
        <dbReference type="EMBL" id="PSK53931.1"/>
    </source>
</evidence>
<keyword evidence="4" id="KW-1185">Reference proteome</keyword>
<dbReference type="PANTHER" id="PTHR43316:SF3">
    <property type="entry name" value="HALOACID DEHALOGENASE, TYPE II (AFU_ORTHOLOGUE AFUA_2G07750)-RELATED"/>
    <property type="match status" value="1"/>
</dbReference>
<sequence>MTGKSVIAFDAYGTLLSTASIASKLASHFGQEQATSIATLWRRYQLEYTWRLTSMGQYTPFSSLTRQSLLHALADHSVSLSESDISDLMRAYDSLSIFPDVPGCLKSLQSKQDISAVVFSNGTHEMVSNSVHKSPDLAPLSSVFQDIVVVEEVKKFKPAREVYFHLAEKTGVQKDQMSRLWLVSGNPFDIVGARKVGMKAIWVDREGKGWVDKLVEGEEGGPTAIVKSLEEVVGVVEKSG</sequence>
<dbReference type="NCBIfam" id="TIGR01428">
    <property type="entry name" value="HAD_type_II"/>
    <property type="match status" value="1"/>
</dbReference>
<proteinExistence type="inferred from homology"/>
<evidence type="ECO:0000313" key="4">
    <source>
        <dbReference type="Proteomes" id="UP000243723"/>
    </source>
</evidence>
<dbReference type="GO" id="GO:0016791">
    <property type="term" value="F:phosphatase activity"/>
    <property type="evidence" value="ECO:0007669"/>
    <property type="project" value="UniProtKB-ARBA"/>
</dbReference>
<dbReference type="SUPFAM" id="SSF56784">
    <property type="entry name" value="HAD-like"/>
    <property type="match status" value="1"/>
</dbReference>
<dbReference type="PANTHER" id="PTHR43316">
    <property type="entry name" value="HYDROLASE, HALOACID DELAHOGENASE-RELATED"/>
    <property type="match status" value="1"/>
</dbReference>
<dbReference type="Pfam" id="PF00702">
    <property type="entry name" value="Hydrolase"/>
    <property type="match status" value="1"/>
</dbReference>
<evidence type="ECO:0000256" key="1">
    <source>
        <dbReference type="ARBA" id="ARBA00008106"/>
    </source>
</evidence>
<dbReference type="GO" id="GO:0019120">
    <property type="term" value="F:hydrolase activity, acting on acid halide bonds, in C-halide compounds"/>
    <property type="evidence" value="ECO:0007669"/>
    <property type="project" value="InterPro"/>
</dbReference>